<proteinExistence type="predicted"/>
<dbReference type="Proteomes" id="UP001346869">
    <property type="component" value="Unassembled WGS sequence"/>
</dbReference>
<protein>
    <submittedName>
        <fullName evidence="1">Uncharacterized protein</fullName>
    </submittedName>
</protein>
<accession>A0AAN8AMQ5</accession>
<sequence length="74" mass="8331">MSHCRATWPRCILSGRPAVALWSGGHRGQRGVFDEATRRGSVRFEKEKEGERKGCTGARDAGRCREKEEEVGRE</sequence>
<reference evidence="1 2" key="2">
    <citation type="journal article" date="2023" name="Mol. Biol. Evol.">
        <title>Genomics of Secondarily Temperate Adaptation in the Only Non-Antarctic Icefish.</title>
        <authorList>
            <person name="Rivera-Colon A.G."/>
            <person name="Rayamajhi N."/>
            <person name="Minhas B.F."/>
            <person name="Madrigal G."/>
            <person name="Bilyk K.T."/>
            <person name="Yoon V."/>
            <person name="Hune M."/>
            <person name="Gregory S."/>
            <person name="Cheng C.H.C."/>
            <person name="Catchen J.M."/>
        </authorList>
    </citation>
    <scope>NUCLEOTIDE SEQUENCE [LARGE SCALE GENOMIC DNA]</scope>
    <source>
        <strain evidence="1">JMC-PN-2008</strain>
    </source>
</reference>
<comment type="caution">
    <text evidence="1">The sequence shown here is derived from an EMBL/GenBank/DDBJ whole genome shotgun (WGS) entry which is preliminary data.</text>
</comment>
<reference evidence="1 2" key="1">
    <citation type="journal article" date="2023" name="Genes (Basel)">
        <title>Chromosome-Level Genome Assembly and Circadian Gene Repertoire of the Patagonia Blennie Eleginops maclovinus-The Closest Ancestral Proxy of Antarctic Cryonotothenioids.</title>
        <authorList>
            <person name="Cheng C.C."/>
            <person name="Rivera-Colon A.G."/>
            <person name="Minhas B.F."/>
            <person name="Wilson L."/>
            <person name="Rayamajhi N."/>
            <person name="Vargas-Chacoff L."/>
            <person name="Catchen J.M."/>
        </authorList>
    </citation>
    <scope>NUCLEOTIDE SEQUENCE [LARGE SCALE GENOMIC DNA]</scope>
    <source>
        <strain evidence="1">JMC-PN-2008</strain>
    </source>
</reference>
<organism evidence="1 2">
    <name type="scientific">Eleginops maclovinus</name>
    <name type="common">Patagonian blennie</name>
    <name type="synonym">Eleginus maclovinus</name>
    <dbReference type="NCBI Taxonomy" id="56733"/>
    <lineage>
        <taxon>Eukaryota</taxon>
        <taxon>Metazoa</taxon>
        <taxon>Chordata</taxon>
        <taxon>Craniata</taxon>
        <taxon>Vertebrata</taxon>
        <taxon>Euteleostomi</taxon>
        <taxon>Actinopterygii</taxon>
        <taxon>Neopterygii</taxon>
        <taxon>Teleostei</taxon>
        <taxon>Neoteleostei</taxon>
        <taxon>Acanthomorphata</taxon>
        <taxon>Eupercaria</taxon>
        <taxon>Perciformes</taxon>
        <taxon>Notothenioidei</taxon>
        <taxon>Eleginopidae</taxon>
        <taxon>Eleginops</taxon>
    </lineage>
</organism>
<evidence type="ECO:0000313" key="2">
    <source>
        <dbReference type="Proteomes" id="UP001346869"/>
    </source>
</evidence>
<dbReference type="AlphaFoldDB" id="A0AAN8AMQ5"/>
<gene>
    <name evidence="1" type="ORF">PBY51_009387</name>
</gene>
<name>A0AAN8AMQ5_ELEMC</name>
<keyword evidence="2" id="KW-1185">Reference proteome</keyword>
<evidence type="ECO:0000313" key="1">
    <source>
        <dbReference type="EMBL" id="KAK5868361.1"/>
    </source>
</evidence>
<dbReference type="EMBL" id="JAUZQC010000007">
    <property type="protein sequence ID" value="KAK5868361.1"/>
    <property type="molecule type" value="Genomic_DNA"/>
</dbReference>